<dbReference type="RefSeq" id="WP_306745173.1">
    <property type="nucleotide sequence ID" value="NZ_NSDM01000003.1"/>
</dbReference>
<evidence type="ECO:0000313" key="3">
    <source>
        <dbReference type="EMBL" id="MDQ2584052.1"/>
    </source>
</evidence>
<organism evidence="3 4">
    <name type="scientific">Saccharothrix yanglingensis</name>
    <dbReference type="NCBI Taxonomy" id="659496"/>
    <lineage>
        <taxon>Bacteria</taxon>
        <taxon>Bacillati</taxon>
        <taxon>Actinomycetota</taxon>
        <taxon>Actinomycetes</taxon>
        <taxon>Pseudonocardiales</taxon>
        <taxon>Pseudonocardiaceae</taxon>
        <taxon>Saccharothrix</taxon>
    </lineage>
</organism>
<dbReference type="InterPro" id="IPR043917">
    <property type="entry name" value="DUF5753"/>
</dbReference>
<reference evidence="3 4" key="1">
    <citation type="submission" date="2017-06" db="EMBL/GenBank/DDBJ databases">
        <title>Cultured bacterium strain Saccharothrix yanglingensis Hhs.015.</title>
        <authorList>
            <person name="Xia Y."/>
        </authorList>
    </citation>
    <scope>NUCLEOTIDE SEQUENCE [LARGE SCALE GENOMIC DNA]</scope>
    <source>
        <strain evidence="3 4">Hhs.015</strain>
    </source>
</reference>
<evidence type="ECO:0000313" key="4">
    <source>
        <dbReference type="Proteomes" id="UP001225605"/>
    </source>
</evidence>
<dbReference type="Proteomes" id="UP001225605">
    <property type="component" value="Unassembled WGS sequence"/>
</dbReference>
<protein>
    <recommendedName>
        <fullName evidence="2">DUF5753 domain-containing protein</fullName>
    </recommendedName>
</protein>
<dbReference type="CDD" id="cd00093">
    <property type="entry name" value="HTH_XRE"/>
    <property type="match status" value="1"/>
</dbReference>
<evidence type="ECO:0000256" key="1">
    <source>
        <dbReference type="SAM" id="MobiDB-lite"/>
    </source>
</evidence>
<dbReference type="EMBL" id="NSDM01000003">
    <property type="protein sequence ID" value="MDQ2584052.1"/>
    <property type="molecule type" value="Genomic_DNA"/>
</dbReference>
<sequence>MDTDEKTTPPRLSTARSRELGEELRRIRHRARLSSAVVAESLGWSLGKLSKLETGTRSTSPWEIATLIGRCAAAITTYEPLTVPALAQTRTYARALIGAEDLADARIARQEVLRPDGGPTTVFYIHDAALRLVVGDRAVMRDQLLHLTLPAGQPNVTAHVIPLTAPAHPALLHHTTLLTFDPPTRPLAYSENGTTTVFHDNLAEVEHCRRRMRELHARALPAAQSREVVAHWADAYDKRTR</sequence>
<keyword evidence="4" id="KW-1185">Reference proteome</keyword>
<gene>
    <name evidence="3" type="ORF">CKY47_08675</name>
</gene>
<proteinExistence type="predicted"/>
<dbReference type="InterPro" id="IPR001387">
    <property type="entry name" value="Cro/C1-type_HTH"/>
</dbReference>
<feature type="region of interest" description="Disordered" evidence="1">
    <location>
        <begin position="1"/>
        <end position="20"/>
    </location>
</feature>
<dbReference type="Gene3D" id="1.10.260.40">
    <property type="entry name" value="lambda repressor-like DNA-binding domains"/>
    <property type="match status" value="1"/>
</dbReference>
<dbReference type="InterPro" id="IPR010982">
    <property type="entry name" value="Lambda_DNA-bd_dom_sf"/>
</dbReference>
<feature type="domain" description="DUF5753" evidence="2">
    <location>
        <begin position="72"/>
        <end position="230"/>
    </location>
</feature>
<dbReference type="Pfam" id="PF19054">
    <property type="entry name" value="DUF5753"/>
    <property type="match status" value="1"/>
</dbReference>
<dbReference type="Pfam" id="PF13560">
    <property type="entry name" value="HTH_31"/>
    <property type="match status" value="1"/>
</dbReference>
<name>A0ABU0WWA4_9PSEU</name>
<accession>A0ABU0WWA4</accession>
<dbReference type="SUPFAM" id="SSF47413">
    <property type="entry name" value="lambda repressor-like DNA-binding domains"/>
    <property type="match status" value="1"/>
</dbReference>
<comment type="caution">
    <text evidence="3">The sequence shown here is derived from an EMBL/GenBank/DDBJ whole genome shotgun (WGS) entry which is preliminary data.</text>
</comment>
<evidence type="ECO:0000259" key="2">
    <source>
        <dbReference type="Pfam" id="PF19054"/>
    </source>
</evidence>